<accession>A0A8J3HY00</accession>
<protein>
    <submittedName>
        <fullName evidence="1">Uncharacterized protein</fullName>
    </submittedName>
</protein>
<comment type="caution">
    <text evidence="1">The sequence shown here is derived from an EMBL/GenBank/DDBJ whole genome shotgun (WGS) entry which is preliminary data.</text>
</comment>
<dbReference type="Proteomes" id="UP000612362">
    <property type="component" value="Unassembled WGS sequence"/>
</dbReference>
<organism evidence="1 2">
    <name type="scientific">Ktedonospora formicarum</name>
    <dbReference type="NCBI Taxonomy" id="2778364"/>
    <lineage>
        <taxon>Bacteria</taxon>
        <taxon>Bacillati</taxon>
        <taxon>Chloroflexota</taxon>
        <taxon>Ktedonobacteria</taxon>
        <taxon>Ktedonobacterales</taxon>
        <taxon>Ktedonobacteraceae</taxon>
        <taxon>Ktedonospora</taxon>
    </lineage>
</organism>
<evidence type="ECO:0000313" key="1">
    <source>
        <dbReference type="EMBL" id="GHO43043.1"/>
    </source>
</evidence>
<keyword evidence="2" id="KW-1185">Reference proteome</keyword>
<proteinExistence type="predicted"/>
<dbReference type="EMBL" id="BNJF01000001">
    <property type="protein sequence ID" value="GHO43043.1"/>
    <property type="molecule type" value="Genomic_DNA"/>
</dbReference>
<gene>
    <name evidence="1" type="ORF">KSX_12060</name>
</gene>
<sequence length="89" mass="10959">MYIYYVLRGKRGDEIVEFDDDIEQDTFSGIDLTEGLDVIQHITNKLHADEQNIEWNECDLTNEYFDREDSYIFYQQRWIRRSETPWRKE</sequence>
<name>A0A8J3HY00_9CHLR</name>
<reference evidence="1" key="1">
    <citation type="submission" date="2020-10" db="EMBL/GenBank/DDBJ databases">
        <title>Taxonomic study of unclassified bacteria belonging to the class Ktedonobacteria.</title>
        <authorList>
            <person name="Yabe S."/>
            <person name="Wang C.M."/>
            <person name="Zheng Y."/>
            <person name="Sakai Y."/>
            <person name="Cavaletti L."/>
            <person name="Monciardini P."/>
            <person name="Donadio S."/>
        </authorList>
    </citation>
    <scope>NUCLEOTIDE SEQUENCE</scope>
    <source>
        <strain evidence="1">SOSP1-1</strain>
    </source>
</reference>
<dbReference type="AlphaFoldDB" id="A0A8J3HY00"/>
<evidence type="ECO:0000313" key="2">
    <source>
        <dbReference type="Proteomes" id="UP000612362"/>
    </source>
</evidence>